<feature type="compositionally biased region" description="Low complexity" evidence="1">
    <location>
        <begin position="135"/>
        <end position="147"/>
    </location>
</feature>
<feature type="region of interest" description="Disordered" evidence="1">
    <location>
        <begin position="135"/>
        <end position="165"/>
    </location>
</feature>
<feature type="transmembrane region" description="Helical" evidence="2">
    <location>
        <begin position="172"/>
        <end position="191"/>
    </location>
</feature>
<protein>
    <submittedName>
        <fullName evidence="3">Uncharacterized protein</fullName>
    </submittedName>
</protein>
<reference evidence="3" key="1">
    <citation type="submission" date="2014-05" db="EMBL/GenBank/DDBJ databases">
        <title>The transcriptome of the halophilic microalga Tetraselmis sp. GSL018 isolated from the Great Salt Lake, Utah.</title>
        <authorList>
            <person name="Jinkerson R.E."/>
            <person name="D'Adamo S."/>
            <person name="Posewitz M.C."/>
        </authorList>
    </citation>
    <scope>NUCLEOTIDE SEQUENCE</scope>
    <source>
        <strain evidence="3">GSL018</strain>
    </source>
</reference>
<proteinExistence type="predicted"/>
<evidence type="ECO:0000256" key="1">
    <source>
        <dbReference type="SAM" id="MobiDB-lite"/>
    </source>
</evidence>
<name>A0A061RBE8_9CHLO</name>
<organism evidence="3">
    <name type="scientific">Tetraselmis sp. GSL018</name>
    <dbReference type="NCBI Taxonomy" id="582737"/>
    <lineage>
        <taxon>Eukaryota</taxon>
        <taxon>Viridiplantae</taxon>
        <taxon>Chlorophyta</taxon>
        <taxon>core chlorophytes</taxon>
        <taxon>Chlorodendrophyceae</taxon>
        <taxon>Chlorodendrales</taxon>
        <taxon>Chlorodendraceae</taxon>
        <taxon>Tetraselmis</taxon>
    </lineage>
</organism>
<feature type="transmembrane region" description="Helical" evidence="2">
    <location>
        <begin position="368"/>
        <end position="388"/>
    </location>
</feature>
<feature type="transmembrane region" description="Helical" evidence="2">
    <location>
        <begin position="426"/>
        <end position="448"/>
    </location>
</feature>
<feature type="transmembrane region" description="Helical" evidence="2">
    <location>
        <begin position="325"/>
        <end position="348"/>
    </location>
</feature>
<accession>A0A061RBE8</accession>
<keyword evidence="2" id="KW-0472">Membrane</keyword>
<feature type="transmembrane region" description="Helical" evidence="2">
    <location>
        <begin position="251"/>
        <end position="271"/>
    </location>
</feature>
<feature type="transmembrane region" description="Helical" evidence="2">
    <location>
        <begin position="277"/>
        <end position="296"/>
    </location>
</feature>
<evidence type="ECO:0000313" key="3">
    <source>
        <dbReference type="EMBL" id="JAC67970.1"/>
    </source>
</evidence>
<feature type="transmembrane region" description="Helical" evidence="2">
    <location>
        <begin position="400"/>
        <end position="420"/>
    </location>
</feature>
<evidence type="ECO:0000256" key="2">
    <source>
        <dbReference type="SAM" id="Phobius"/>
    </source>
</evidence>
<keyword evidence="2" id="KW-0812">Transmembrane</keyword>
<dbReference type="AlphaFoldDB" id="A0A061RBE8"/>
<feature type="transmembrane region" description="Helical" evidence="2">
    <location>
        <begin position="211"/>
        <end position="230"/>
    </location>
</feature>
<sequence>MHVLNRFFFPQLVEVSVPQVRTVSGCFLFCYSLSCFESTDTGTCNLITNIAPATGISGFISSCTGLNNSEAMVQINSLLCAERPVLPKQHSKAVKTPRLIVEGTASAFKLRGTPGVRHFRAATIKAAETRSVRAAAAAQPGSSSEGGDSIGEKSPSGSPSTDGVSKGAQRGAAVYGVLAVVLVAGGVSSIAAPQLFMEKLFTVCGNEACGAFMRLAGVFVLPVAVSLWTLKSAAENGRLGSATYQRLNLGLLATSLGLTAVAIAAIVSPALATTNLVWGDVAVPLLIAASAGHVLARGESGIGGALGRLPSDVASVFKPTGAASALYALLTAVSAAMAAGLICFPASLHGFLFSETSSIGPLPILLKRYIGVLLLMATTVAFCLKDAADRSRLGGTTFKLLNMSYSFSCVGSLAVLLWYVQNTTAAQLTAVAGCMFGALGVFFAFCGFQGIAASK</sequence>
<gene>
    <name evidence="3" type="ORF">TSPGSL018_9831</name>
</gene>
<dbReference type="EMBL" id="GBEZ01018468">
    <property type="protein sequence ID" value="JAC67970.1"/>
    <property type="molecule type" value="Transcribed_RNA"/>
</dbReference>
<keyword evidence="2" id="KW-1133">Transmembrane helix</keyword>